<evidence type="ECO:0000259" key="8">
    <source>
        <dbReference type="Pfam" id="PF01094"/>
    </source>
</evidence>
<evidence type="ECO:0000256" key="1">
    <source>
        <dbReference type="ARBA" id="ARBA00004370"/>
    </source>
</evidence>
<feature type="transmembrane region" description="Helical" evidence="6">
    <location>
        <begin position="1033"/>
        <end position="1055"/>
    </location>
</feature>
<dbReference type="InterPro" id="IPR001828">
    <property type="entry name" value="ANF_lig-bd_rcpt"/>
</dbReference>
<dbReference type="AlphaFoldDB" id="A0AAU9JTQ7"/>
<dbReference type="Gene3D" id="3.40.50.2300">
    <property type="match status" value="2"/>
</dbReference>
<dbReference type="EMBL" id="CAJZBQ010000046">
    <property type="protein sequence ID" value="CAG9328930.1"/>
    <property type="molecule type" value="Genomic_DNA"/>
</dbReference>
<keyword evidence="2 6" id="KW-0812">Transmembrane</keyword>
<keyword evidence="3 6" id="KW-1133">Transmembrane helix</keyword>
<proteinExistence type="predicted"/>
<keyword evidence="10" id="KW-1185">Reference proteome</keyword>
<keyword evidence="7" id="KW-0732">Signal</keyword>
<feature type="chain" id="PRO_5043695312" description="Receptor ligand binding region domain-containing protein" evidence="7">
    <location>
        <begin position="24"/>
        <end position="1145"/>
    </location>
</feature>
<protein>
    <recommendedName>
        <fullName evidence="8">Receptor ligand binding region domain-containing protein</fullName>
    </recommendedName>
</protein>
<dbReference type="PANTHER" id="PTHR30483:SF6">
    <property type="entry name" value="PERIPLASMIC BINDING PROTEIN OF ABC TRANSPORTER FOR NATURAL AMINO ACIDS"/>
    <property type="match status" value="1"/>
</dbReference>
<evidence type="ECO:0000256" key="4">
    <source>
        <dbReference type="ARBA" id="ARBA00023136"/>
    </source>
</evidence>
<organism evidence="9 10">
    <name type="scientific">Blepharisma stoltei</name>
    <dbReference type="NCBI Taxonomy" id="1481888"/>
    <lineage>
        <taxon>Eukaryota</taxon>
        <taxon>Sar</taxon>
        <taxon>Alveolata</taxon>
        <taxon>Ciliophora</taxon>
        <taxon>Postciliodesmatophora</taxon>
        <taxon>Heterotrichea</taxon>
        <taxon>Heterotrichida</taxon>
        <taxon>Blepharismidae</taxon>
        <taxon>Blepharisma</taxon>
    </lineage>
</organism>
<feature type="region of interest" description="Disordered" evidence="5">
    <location>
        <begin position="1123"/>
        <end position="1145"/>
    </location>
</feature>
<evidence type="ECO:0000313" key="9">
    <source>
        <dbReference type="EMBL" id="CAG9328930.1"/>
    </source>
</evidence>
<dbReference type="InterPro" id="IPR028082">
    <property type="entry name" value="Peripla_BP_I"/>
</dbReference>
<feature type="domain" description="Receptor ligand binding region" evidence="8">
    <location>
        <begin position="354"/>
        <end position="686"/>
    </location>
</feature>
<evidence type="ECO:0000256" key="5">
    <source>
        <dbReference type="SAM" id="MobiDB-lite"/>
    </source>
</evidence>
<keyword evidence="4 6" id="KW-0472">Membrane</keyword>
<reference evidence="9" key="1">
    <citation type="submission" date="2021-09" db="EMBL/GenBank/DDBJ databases">
        <authorList>
            <consortium name="AG Swart"/>
            <person name="Singh M."/>
            <person name="Singh A."/>
            <person name="Seah K."/>
            <person name="Emmerich C."/>
        </authorList>
    </citation>
    <scope>NUCLEOTIDE SEQUENCE</scope>
    <source>
        <strain evidence="9">ATCC30299</strain>
    </source>
</reference>
<sequence length="1145" mass="129423">MAMLRILLRLSFIANFIFNIAQSIEVIIYRSIKFNITENFQVNYYYTRTLQETNNALKNLDDPKILFDFSPSIIEHYQLSSLCEELGVIHFVTDGSLDYFSNLAFSLSTSYKNYLSSIVSLLKYFNWSQGLIFNSYSYEFIEESLFAYSSSFKKIRVSSDSSIEDAVQKIAAPSGAQLYYIFTDNDNSLSIQTSLLSTKLIHTGDGILIGKDSYFEAIIEGALIIAEEGQEWSYSQEDYLSNSVSFIMSLLLSKEISIMTNYQLANILHSVCEHRFCKSSFSLVNIWNGERIIVGSLNSSHISIEKKIFFPGNSTSIPISTKKVLNLSINGGPSNPAPSPPNYDVPLYARGSFMAVSMINRDSEILENFELNLFDFDCGATSYNAIAGAACFTKDIDHFGLAHISSYSSSVVISQLKTFKSLNITIPIVGSTSSAISLNSTAIYPSFIRVALTDAFLASEIPTLLRALGWKKCAVLYQNEAWGQSAYSKVKEVAEQGGVEILNDPEYRVIPPGLTRDQVASYTHILQGILETKARLVLAFMYSNLMSYVFEKFYDLGARKGDLVIVSTLATAPADIGFNDSLLYKRLEIGVPMMVFQGSVWVGEFGQKVYNNLQKTYMTTPRTFACNFFDSAWFIASALDWMINRGQDYTDASKLNNTIRSIGITGCLGKIRMVKGTNDREMTTMDISSNDIVNGTIQIYRVGTFSPYGTHYLAINQPVIYGDNSTTKPSDLRLIDGSCPFPDKDIRTFSDGRIVVFAICFALGTITAVITFFIWKKWWNVKIENLTVKQEISIQDFVVGATIAVEFFQFASMGPDYRPINTFLAEIGDLLSLNLSSAIVFENNLYWIFFDIILALCFFWIVLCFIILFRLDEKLSSLFLFRFLGQLGDWFMPVLGNLCFIPFVSILLDIFVCDQSIGNNFSDSFLAKDCNQFCWQGSHIIYVILSILALLTYEPLAVFCRPLWQEFQSQLHVKTSPTFLMVKTGVQISLIVMNKTVKRAQATAHGFLFVLILALYDIFIFKKYPYNYPRFSWWQFISIIGVAWLSFLSTMNLLIGDNEAFYWVVLVFLGWINLCGIGLYVQWKKYPSLLFRPKGNDQSILFDFAFRFGKAAEKSIIRLNSSKKRTNPPESQRSFVMPVHNKENG</sequence>
<evidence type="ECO:0000256" key="2">
    <source>
        <dbReference type="ARBA" id="ARBA00022692"/>
    </source>
</evidence>
<gene>
    <name evidence="9" type="ORF">BSTOLATCC_MIC46910</name>
</gene>
<evidence type="ECO:0000256" key="3">
    <source>
        <dbReference type="ARBA" id="ARBA00022989"/>
    </source>
</evidence>
<comment type="subcellular location">
    <subcellularLocation>
        <location evidence="1">Membrane</location>
    </subcellularLocation>
</comment>
<name>A0AAU9JTQ7_9CILI</name>
<feature type="transmembrane region" description="Helical" evidence="6">
    <location>
        <begin position="933"/>
        <end position="953"/>
    </location>
</feature>
<accession>A0AAU9JTQ7</accession>
<evidence type="ECO:0000256" key="6">
    <source>
        <dbReference type="SAM" id="Phobius"/>
    </source>
</evidence>
<dbReference type="Proteomes" id="UP001162131">
    <property type="component" value="Unassembled WGS sequence"/>
</dbReference>
<feature type="transmembrane region" description="Helical" evidence="6">
    <location>
        <begin position="845"/>
        <end position="870"/>
    </location>
</feature>
<dbReference type="Pfam" id="PF01094">
    <property type="entry name" value="ANF_receptor"/>
    <property type="match status" value="1"/>
</dbReference>
<dbReference type="GO" id="GO:0016020">
    <property type="term" value="C:membrane"/>
    <property type="evidence" value="ECO:0007669"/>
    <property type="project" value="UniProtKB-SubCell"/>
</dbReference>
<feature type="transmembrane region" description="Helical" evidence="6">
    <location>
        <begin position="1061"/>
        <end position="1083"/>
    </location>
</feature>
<dbReference type="InterPro" id="IPR051010">
    <property type="entry name" value="BCAA_transport"/>
</dbReference>
<feature type="signal peptide" evidence="7">
    <location>
        <begin position="1"/>
        <end position="23"/>
    </location>
</feature>
<dbReference type="SUPFAM" id="SSF53822">
    <property type="entry name" value="Periplasmic binding protein-like I"/>
    <property type="match status" value="1"/>
</dbReference>
<evidence type="ECO:0000313" key="10">
    <source>
        <dbReference type="Proteomes" id="UP001162131"/>
    </source>
</evidence>
<feature type="transmembrane region" description="Helical" evidence="6">
    <location>
        <begin position="890"/>
        <end position="912"/>
    </location>
</feature>
<comment type="caution">
    <text evidence="9">The sequence shown here is derived from an EMBL/GenBank/DDBJ whole genome shotgun (WGS) entry which is preliminary data.</text>
</comment>
<evidence type="ECO:0000256" key="7">
    <source>
        <dbReference type="SAM" id="SignalP"/>
    </source>
</evidence>
<feature type="transmembrane region" description="Helical" evidence="6">
    <location>
        <begin position="754"/>
        <end position="775"/>
    </location>
</feature>
<dbReference type="PANTHER" id="PTHR30483">
    <property type="entry name" value="LEUCINE-SPECIFIC-BINDING PROTEIN"/>
    <property type="match status" value="1"/>
</dbReference>
<feature type="transmembrane region" description="Helical" evidence="6">
    <location>
        <begin position="1002"/>
        <end position="1021"/>
    </location>
</feature>